<feature type="domain" description="Response regulatory" evidence="8">
    <location>
        <begin position="7"/>
        <end position="121"/>
    </location>
</feature>
<accession>A0ABV8JQM1</accession>
<protein>
    <submittedName>
        <fullName evidence="9">Sigma-54-dependent transcriptional regulator</fullName>
    </submittedName>
</protein>
<dbReference type="SUPFAM" id="SSF52172">
    <property type="entry name" value="CheY-like"/>
    <property type="match status" value="1"/>
</dbReference>
<dbReference type="InterPro" id="IPR027417">
    <property type="entry name" value="P-loop_NTPase"/>
</dbReference>
<dbReference type="PROSITE" id="PS50045">
    <property type="entry name" value="SIGMA54_INTERACT_4"/>
    <property type="match status" value="1"/>
</dbReference>
<evidence type="ECO:0000313" key="10">
    <source>
        <dbReference type="Proteomes" id="UP001595814"/>
    </source>
</evidence>
<evidence type="ECO:0000259" key="8">
    <source>
        <dbReference type="PROSITE" id="PS50110"/>
    </source>
</evidence>
<dbReference type="PROSITE" id="PS50110">
    <property type="entry name" value="RESPONSE_REGULATORY"/>
    <property type="match status" value="1"/>
</dbReference>
<dbReference type="CDD" id="cd00009">
    <property type="entry name" value="AAA"/>
    <property type="match status" value="1"/>
</dbReference>
<feature type="domain" description="Sigma-54 factor interaction" evidence="7">
    <location>
        <begin position="149"/>
        <end position="378"/>
    </location>
</feature>
<dbReference type="PRINTS" id="PR01590">
    <property type="entry name" value="HTHFIS"/>
</dbReference>
<dbReference type="InterPro" id="IPR002078">
    <property type="entry name" value="Sigma_54_int"/>
</dbReference>
<dbReference type="Pfam" id="PF00158">
    <property type="entry name" value="Sigma54_activat"/>
    <property type="match status" value="1"/>
</dbReference>
<dbReference type="SUPFAM" id="SSF46689">
    <property type="entry name" value="Homeodomain-like"/>
    <property type="match status" value="1"/>
</dbReference>
<dbReference type="PROSITE" id="PS00676">
    <property type="entry name" value="SIGMA54_INTERACT_2"/>
    <property type="match status" value="1"/>
</dbReference>
<keyword evidence="2" id="KW-0067">ATP-binding</keyword>
<dbReference type="InterPro" id="IPR058031">
    <property type="entry name" value="AAA_lid_NorR"/>
</dbReference>
<evidence type="ECO:0000256" key="4">
    <source>
        <dbReference type="ARBA" id="ARBA00023125"/>
    </source>
</evidence>
<evidence type="ECO:0000259" key="7">
    <source>
        <dbReference type="PROSITE" id="PS50045"/>
    </source>
</evidence>
<keyword evidence="3" id="KW-0805">Transcription regulation</keyword>
<dbReference type="InterPro" id="IPR025944">
    <property type="entry name" value="Sigma_54_int_dom_CS"/>
</dbReference>
<reference evidence="10" key="1">
    <citation type="journal article" date="2019" name="Int. J. Syst. Evol. Microbiol.">
        <title>The Global Catalogue of Microorganisms (GCM) 10K type strain sequencing project: providing services to taxonomists for standard genome sequencing and annotation.</title>
        <authorList>
            <consortium name="The Broad Institute Genomics Platform"/>
            <consortium name="The Broad Institute Genome Sequencing Center for Infectious Disease"/>
            <person name="Wu L."/>
            <person name="Ma J."/>
        </authorList>
    </citation>
    <scope>NUCLEOTIDE SEQUENCE [LARGE SCALE GENOMIC DNA]</scope>
    <source>
        <strain evidence="10">CECT 7477</strain>
    </source>
</reference>
<dbReference type="InterPro" id="IPR025662">
    <property type="entry name" value="Sigma_54_int_dom_ATP-bd_1"/>
</dbReference>
<dbReference type="Gene3D" id="3.40.50.2300">
    <property type="match status" value="1"/>
</dbReference>
<dbReference type="InterPro" id="IPR009057">
    <property type="entry name" value="Homeodomain-like_sf"/>
</dbReference>
<dbReference type="InterPro" id="IPR011006">
    <property type="entry name" value="CheY-like_superfamily"/>
</dbReference>
<gene>
    <name evidence="9" type="ORF">ACFOUT_05725</name>
</gene>
<dbReference type="InterPro" id="IPR001789">
    <property type="entry name" value="Sig_transdc_resp-reg_receiver"/>
</dbReference>
<dbReference type="PROSITE" id="PS00675">
    <property type="entry name" value="SIGMA54_INTERACT_1"/>
    <property type="match status" value="1"/>
</dbReference>
<name>A0ABV8JQM1_9FLAO</name>
<dbReference type="Gene3D" id="3.40.50.300">
    <property type="entry name" value="P-loop containing nucleotide triphosphate hydrolases"/>
    <property type="match status" value="1"/>
</dbReference>
<feature type="modified residue" description="4-aspartylphosphate" evidence="6">
    <location>
        <position position="56"/>
    </location>
</feature>
<dbReference type="CDD" id="cd17536">
    <property type="entry name" value="REC_YesN-like"/>
    <property type="match status" value="1"/>
</dbReference>
<evidence type="ECO:0000256" key="1">
    <source>
        <dbReference type="ARBA" id="ARBA00022741"/>
    </source>
</evidence>
<evidence type="ECO:0000313" key="9">
    <source>
        <dbReference type="EMBL" id="MFC4095362.1"/>
    </source>
</evidence>
<dbReference type="Gene3D" id="1.10.8.60">
    <property type="match status" value="1"/>
</dbReference>
<dbReference type="PROSITE" id="PS00688">
    <property type="entry name" value="SIGMA54_INTERACT_3"/>
    <property type="match status" value="1"/>
</dbReference>
<dbReference type="Proteomes" id="UP001595814">
    <property type="component" value="Unassembled WGS sequence"/>
</dbReference>
<dbReference type="SMART" id="SM00448">
    <property type="entry name" value="REC"/>
    <property type="match status" value="1"/>
</dbReference>
<dbReference type="InterPro" id="IPR002197">
    <property type="entry name" value="HTH_Fis"/>
</dbReference>
<dbReference type="Gene3D" id="1.10.10.60">
    <property type="entry name" value="Homeodomain-like"/>
    <property type="match status" value="1"/>
</dbReference>
<dbReference type="PANTHER" id="PTHR32071">
    <property type="entry name" value="TRANSCRIPTIONAL REGULATORY PROTEIN"/>
    <property type="match status" value="1"/>
</dbReference>
<dbReference type="Pfam" id="PF00072">
    <property type="entry name" value="Response_reg"/>
    <property type="match status" value="1"/>
</dbReference>
<sequence>MELRKENVLIVDDDIGILELLQRHLLSWNLHCYKAISVKEAVAILRDAKIDLLITDLKMPHVDGFELIKFVSEHYPQIPKLVITGYPSVQGSLQSIKSGVADYLTKPFTKQELAQAIEKSIGGLEANVQQNKKVALPKIKNQPKPYKEIVGKSDAIKKVFQLMDRVKDNKATVLINGESGTGKELVAQGIHFGGKFSRAPFIPVNCGAIAENLLESELFGYVKGAYTGADSTRDGYFQAANGGTLFLDEIGSASLAVQTRLLRVLQEREVVKVGSRKPEKIEVRVIAATNEKLTKLIEAKRFREDLYYRLTVVEIEMPPLRKRIGDIPLLVERFLFKYGLEYRNGYVKIDDEALGVLKRYSWPGNVRELENVVQRAVIMGNGSLGLEHLPDTIKYQIDFPDDDLMPLKEVERRYIQKVLNRMENNKTKAAEILGITRKTLRKKLVN</sequence>
<evidence type="ECO:0000256" key="5">
    <source>
        <dbReference type="ARBA" id="ARBA00023163"/>
    </source>
</evidence>
<dbReference type="RefSeq" id="WP_192460945.1">
    <property type="nucleotide sequence ID" value="NZ_JACYFJ010000001.1"/>
</dbReference>
<dbReference type="Pfam" id="PF02954">
    <property type="entry name" value="HTH_8"/>
    <property type="match status" value="1"/>
</dbReference>
<comment type="caution">
    <text evidence="9">The sequence shown here is derived from an EMBL/GenBank/DDBJ whole genome shotgun (WGS) entry which is preliminary data.</text>
</comment>
<dbReference type="SUPFAM" id="SSF52540">
    <property type="entry name" value="P-loop containing nucleoside triphosphate hydrolases"/>
    <property type="match status" value="1"/>
</dbReference>
<dbReference type="SMART" id="SM00382">
    <property type="entry name" value="AAA"/>
    <property type="match status" value="1"/>
</dbReference>
<organism evidence="9 10">
    <name type="scientific">Euzebyella saccharophila</name>
    <dbReference type="NCBI Taxonomy" id="679664"/>
    <lineage>
        <taxon>Bacteria</taxon>
        <taxon>Pseudomonadati</taxon>
        <taxon>Bacteroidota</taxon>
        <taxon>Flavobacteriia</taxon>
        <taxon>Flavobacteriales</taxon>
        <taxon>Flavobacteriaceae</taxon>
        <taxon>Euzebyella</taxon>
    </lineage>
</organism>
<dbReference type="Pfam" id="PF25601">
    <property type="entry name" value="AAA_lid_14"/>
    <property type="match status" value="1"/>
</dbReference>
<proteinExistence type="predicted"/>
<keyword evidence="4" id="KW-0238">DNA-binding</keyword>
<dbReference type="EMBL" id="JBHSAW010000004">
    <property type="protein sequence ID" value="MFC4095362.1"/>
    <property type="molecule type" value="Genomic_DNA"/>
</dbReference>
<dbReference type="InterPro" id="IPR025943">
    <property type="entry name" value="Sigma_54_int_dom_ATP-bd_2"/>
</dbReference>
<evidence type="ECO:0000256" key="2">
    <source>
        <dbReference type="ARBA" id="ARBA00022840"/>
    </source>
</evidence>
<dbReference type="InterPro" id="IPR003593">
    <property type="entry name" value="AAA+_ATPase"/>
</dbReference>
<evidence type="ECO:0000256" key="3">
    <source>
        <dbReference type="ARBA" id="ARBA00023015"/>
    </source>
</evidence>
<keyword evidence="10" id="KW-1185">Reference proteome</keyword>
<keyword evidence="1" id="KW-0547">Nucleotide-binding</keyword>
<evidence type="ECO:0000256" key="6">
    <source>
        <dbReference type="PROSITE-ProRule" id="PRU00169"/>
    </source>
</evidence>
<keyword evidence="5" id="KW-0804">Transcription</keyword>
<keyword evidence="6" id="KW-0597">Phosphoprotein</keyword>